<dbReference type="HAMAP" id="MF_01522">
    <property type="entry name" value="Kup"/>
    <property type="match status" value="1"/>
</dbReference>
<comment type="subcellular location">
    <subcellularLocation>
        <location evidence="13">Cell membrane</location>
        <topology evidence="13">Multi-pass membrane protein</topology>
    </subcellularLocation>
    <subcellularLocation>
        <location evidence="1">Membrane</location>
        <topology evidence="1">Multi-pass membrane protein</topology>
    </subcellularLocation>
</comment>
<evidence type="ECO:0000259" key="15">
    <source>
        <dbReference type="Pfam" id="PF22776"/>
    </source>
</evidence>
<evidence type="ECO:0000259" key="14">
    <source>
        <dbReference type="Pfam" id="PF02705"/>
    </source>
</evidence>
<evidence type="ECO:0000256" key="1">
    <source>
        <dbReference type="ARBA" id="ARBA00004141"/>
    </source>
</evidence>
<feature type="transmembrane region" description="Helical" evidence="13">
    <location>
        <begin position="61"/>
        <end position="82"/>
    </location>
</feature>
<feature type="transmembrane region" description="Helical" evidence="13">
    <location>
        <begin position="405"/>
        <end position="425"/>
    </location>
</feature>
<evidence type="ECO:0000256" key="3">
    <source>
        <dbReference type="ARBA" id="ARBA00022448"/>
    </source>
</evidence>
<keyword evidence="17" id="KW-1185">Reference proteome</keyword>
<dbReference type="GO" id="GO:0015293">
    <property type="term" value="F:symporter activity"/>
    <property type="evidence" value="ECO:0007669"/>
    <property type="project" value="UniProtKB-UniRule"/>
</dbReference>
<reference evidence="16 17" key="2">
    <citation type="submission" date="2019-02" db="EMBL/GenBank/DDBJ databases">
        <title>'Lichenibacterium ramalinii' gen. nov. sp. nov., 'Lichenibacterium minor' gen. nov. sp. nov.</title>
        <authorList>
            <person name="Pankratov T."/>
        </authorList>
    </citation>
    <scope>NUCLEOTIDE SEQUENCE [LARGE SCALE GENOMIC DNA]</scope>
    <source>
        <strain evidence="16 17">RmlP026</strain>
    </source>
</reference>
<reference evidence="16 17" key="1">
    <citation type="submission" date="2018-12" db="EMBL/GenBank/DDBJ databases">
        <authorList>
            <person name="Grouzdev D.S."/>
            <person name="Krutkina M.S."/>
        </authorList>
    </citation>
    <scope>NUCLEOTIDE SEQUENCE [LARGE SCALE GENOMIC DNA]</scope>
    <source>
        <strain evidence="16 17">RmlP026</strain>
    </source>
</reference>
<sequence>MGGSVAAVSTPAVAKHPARAALLLGALGVVFGDIGTSPIYAVRESLKAAGDASTEATVLGVLSMMFWAIFLIVAVKYVIFVMRADNGGEGGTMSLLALAMPVAGRLQAVLLVVGLAGASLFFGDAMITPAISVLSAVEGLEIAVPAVTPYVVPAAAVILVALFAIQKKGSAAVGFLFGPVMAAWFAVLALSGLFHLARNPTVLWALDPRYAAAYVGHAGGGTSFLVLGSVFLALTGGEALYADMGHFGRSPIRLDWFALVMPALVLNYLGQGASVLADPAAAANPFFLLFPGWLLIPALLLTTAATIIASQAVLSGAFALVQQAIQLGAVPRLEVRQTSDESAGQVYVPQINWLLAIVVLGLVFGFRSSDALANAYGIAVAGDMLATTLLVTTVAIGLWRWSAYLVYPVAGAILLLDVTFVSANVHKIPAGGWFPILVGTVTLTVMLVWRKGRQAVLAQRDKDAARLPAFIASLGQPDAPLRMRGTAVYLTKQSEIVPAALALNVRHNGVVHRQVVLLIVMTERVPRVSEDTRVAMEERSAGFSIVTLTFGFAEKPDVMSALRSHRVEVGFDPDEASFFIGRESPVPSMRPDLSPWQEALFGFLTHNSATASDYFFIPAPRVVEMGTRIEL</sequence>
<feature type="transmembrane region" description="Helical" evidence="13">
    <location>
        <begin position="142"/>
        <end position="165"/>
    </location>
</feature>
<proteinExistence type="inferred from homology"/>
<dbReference type="AlphaFoldDB" id="A0A4Q2U2E7"/>
<feature type="transmembrane region" description="Helical" evidence="13">
    <location>
        <begin position="214"/>
        <end position="234"/>
    </location>
</feature>
<feature type="domain" description="K+ potassium transporter C-terminal" evidence="15">
    <location>
        <begin position="485"/>
        <end position="631"/>
    </location>
</feature>
<feature type="transmembrane region" description="Helical" evidence="13">
    <location>
        <begin position="431"/>
        <end position="449"/>
    </location>
</feature>
<keyword evidence="8 13" id="KW-0769">Symport</keyword>
<feature type="transmembrane region" description="Helical" evidence="13">
    <location>
        <begin position="254"/>
        <end position="273"/>
    </location>
</feature>
<comment type="caution">
    <text evidence="16">The sequence shown here is derived from an EMBL/GenBank/DDBJ whole genome shotgun (WGS) entry which is preliminary data.</text>
</comment>
<comment type="function">
    <text evidence="13">Transport of potassium into the cell. Likely operates as a K(+):H(+) symporter.</text>
</comment>
<keyword evidence="12 13" id="KW-0472">Membrane</keyword>
<accession>A0A4Q2U2E7</accession>
<name>A0A4Q2U2E7_9HYPH</name>
<evidence type="ECO:0000256" key="9">
    <source>
        <dbReference type="ARBA" id="ARBA00022958"/>
    </source>
</evidence>
<dbReference type="EMBL" id="QYBB01000078">
    <property type="protein sequence ID" value="RYC29021.1"/>
    <property type="molecule type" value="Genomic_DNA"/>
</dbReference>
<feature type="transmembrane region" description="Helical" evidence="13">
    <location>
        <begin position="376"/>
        <end position="398"/>
    </location>
</feature>
<dbReference type="GO" id="GO:0015079">
    <property type="term" value="F:potassium ion transmembrane transporter activity"/>
    <property type="evidence" value="ECO:0007669"/>
    <property type="project" value="UniProtKB-UniRule"/>
</dbReference>
<dbReference type="Pfam" id="PF22776">
    <property type="entry name" value="K_trans_C"/>
    <property type="match status" value="1"/>
</dbReference>
<feature type="transmembrane region" description="Helical" evidence="13">
    <location>
        <begin position="172"/>
        <end position="194"/>
    </location>
</feature>
<dbReference type="GO" id="GO:0005886">
    <property type="term" value="C:plasma membrane"/>
    <property type="evidence" value="ECO:0007669"/>
    <property type="project" value="UniProtKB-SubCell"/>
</dbReference>
<feature type="transmembrane region" description="Helical" evidence="13">
    <location>
        <begin position="342"/>
        <end position="364"/>
    </location>
</feature>
<dbReference type="PANTHER" id="PTHR30540">
    <property type="entry name" value="OSMOTIC STRESS POTASSIUM TRANSPORTER"/>
    <property type="match status" value="1"/>
</dbReference>
<keyword evidence="5" id="KW-0997">Cell inner membrane</keyword>
<keyword evidence="11 13" id="KW-0406">Ion transport</keyword>
<dbReference type="RefSeq" id="WP_129229898.1">
    <property type="nucleotide sequence ID" value="NZ_QYBB01000078.1"/>
</dbReference>
<comment type="similarity">
    <text evidence="2 13">Belongs to the HAK/KUP transporter (TC 2.A.72) family.</text>
</comment>
<dbReference type="Proteomes" id="UP000290759">
    <property type="component" value="Unassembled WGS sequence"/>
</dbReference>
<keyword evidence="7 13" id="KW-0812">Transmembrane</keyword>
<evidence type="ECO:0000256" key="2">
    <source>
        <dbReference type="ARBA" id="ARBA00007019"/>
    </source>
</evidence>
<keyword evidence="6 13" id="KW-0633">Potassium transport</keyword>
<feature type="transmembrane region" description="Helical" evidence="13">
    <location>
        <begin position="94"/>
        <end position="122"/>
    </location>
</feature>
<feature type="transmembrane region" description="Helical" evidence="13">
    <location>
        <begin position="293"/>
        <end position="321"/>
    </location>
</feature>
<evidence type="ECO:0000256" key="4">
    <source>
        <dbReference type="ARBA" id="ARBA00022475"/>
    </source>
</evidence>
<feature type="transmembrane region" description="Helical" evidence="13">
    <location>
        <begin position="21"/>
        <end position="41"/>
    </location>
</feature>
<evidence type="ECO:0000313" key="16">
    <source>
        <dbReference type="EMBL" id="RYC29021.1"/>
    </source>
</evidence>
<keyword evidence="10 13" id="KW-1133">Transmembrane helix</keyword>
<dbReference type="InterPro" id="IPR023051">
    <property type="entry name" value="Kup"/>
</dbReference>
<organism evidence="16 17">
    <name type="scientific">Lichenibacterium minor</name>
    <dbReference type="NCBI Taxonomy" id="2316528"/>
    <lineage>
        <taxon>Bacteria</taxon>
        <taxon>Pseudomonadati</taxon>
        <taxon>Pseudomonadota</taxon>
        <taxon>Alphaproteobacteria</taxon>
        <taxon>Hyphomicrobiales</taxon>
        <taxon>Lichenihabitantaceae</taxon>
        <taxon>Lichenibacterium</taxon>
    </lineage>
</organism>
<evidence type="ECO:0000256" key="8">
    <source>
        <dbReference type="ARBA" id="ARBA00022847"/>
    </source>
</evidence>
<evidence type="ECO:0000256" key="6">
    <source>
        <dbReference type="ARBA" id="ARBA00022538"/>
    </source>
</evidence>
<keyword evidence="3 13" id="KW-0813">Transport</keyword>
<dbReference type="Pfam" id="PF02705">
    <property type="entry name" value="K_trans"/>
    <property type="match status" value="1"/>
</dbReference>
<evidence type="ECO:0000256" key="11">
    <source>
        <dbReference type="ARBA" id="ARBA00023065"/>
    </source>
</evidence>
<keyword evidence="9 13" id="KW-0630">Potassium</keyword>
<dbReference type="InterPro" id="IPR053952">
    <property type="entry name" value="K_trans_C"/>
</dbReference>
<keyword evidence="4 13" id="KW-1003">Cell membrane</keyword>
<evidence type="ECO:0000256" key="13">
    <source>
        <dbReference type="HAMAP-Rule" id="MF_01522"/>
    </source>
</evidence>
<dbReference type="InterPro" id="IPR053951">
    <property type="entry name" value="K_trans_N"/>
</dbReference>
<protein>
    <recommendedName>
        <fullName evidence="13">Probable potassium transport system protein Kup</fullName>
    </recommendedName>
</protein>
<gene>
    <name evidence="13" type="primary">kup</name>
    <name evidence="16" type="ORF">D3273_26175</name>
</gene>
<evidence type="ECO:0000256" key="12">
    <source>
        <dbReference type="ARBA" id="ARBA00023136"/>
    </source>
</evidence>
<evidence type="ECO:0000313" key="17">
    <source>
        <dbReference type="Proteomes" id="UP000290759"/>
    </source>
</evidence>
<evidence type="ECO:0000256" key="10">
    <source>
        <dbReference type="ARBA" id="ARBA00022989"/>
    </source>
</evidence>
<feature type="domain" description="K+ potassium transporter integral membrane" evidence="14">
    <location>
        <begin position="23"/>
        <end position="471"/>
    </location>
</feature>
<comment type="catalytic activity">
    <reaction evidence="13">
        <text>K(+)(in) + H(+)(in) = K(+)(out) + H(+)(out)</text>
        <dbReference type="Rhea" id="RHEA:28490"/>
        <dbReference type="ChEBI" id="CHEBI:15378"/>
        <dbReference type="ChEBI" id="CHEBI:29103"/>
    </reaction>
</comment>
<dbReference type="OrthoDB" id="9805577at2"/>
<dbReference type="PANTHER" id="PTHR30540:SF79">
    <property type="entry name" value="LOW AFFINITY POTASSIUM TRANSPORT SYSTEM PROTEIN KUP"/>
    <property type="match status" value="1"/>
</dbReference>
<evidence type="ECO:0000256" key="5">
    <source>
        <dbReference type="ARBA" id="ARBA00022519"/>
    </source>
</evidence>
<dbReference type="InterPro" id="IPR003855">
    <property type="entry name" value="K+_transporter"/>
</dbReference>
<evidence type="ECO:0000256" key="7">
    <source>
        <dbReference type="ARBA" id="ARBA00022692"/>
    </source>
</evidence>